<comment type="caution">
    <text evidence="2">The sequence shown here is derived from an EMBL/GenBank/DDBJ whole genome shotgun (WGS) entry which is preliminary data.</text>
</comment>
<name>A0A512M3A3_9BACT</name>
<keyword evidence="1" id="KW-0732">Signal</keyword>
<dbReference type="RefSeq" id="WP_146848637.1">
    <property type="nucleotide sequence ID" value="NZ_BKAG01000002.1"/>
</dbReference>
<evidence type="ECO:0000313" key="3">
    <source>
        <dbReference type="Proteomes" id="UP000321577"/>
    </source>
</evidence>
<feature type="chain" id="PRO_5021914860" evidence="1">
    <location>
        <begin position="24"/>
        <end position="816"/>
    </location>
</feature>
<feature type="signal peptide" evidence="1">
    <location>
        <begin position="1"/>
        <end position="23"/>
    </location>
</feature>
<evidence type="ECO:0000313" key="2">
    <source>
        <dbReference type="EMBL" id="GEP41168.1"/>
    </source>
</evidence>
<gene>
    <name evidence="2" type="ORF">BGE01nite_04590</name>
</gene>
<keyword evidence="3" id="KW-1185">Reference proteome</keyword>
<dbReference type="AlphaFoldDB" id="A0A512M3A3"/>
<dbReference type="OrthoDB" id="202805at2"/>
<protein>
    <submittedName>
        <fullName evidence="2">Uncharacterized protein</fullName>
    </submittedName>
</protein>
<dbReference type="Proteomes" id="UP000321577">
    <property type="component" value="Unassembled WGS sequence"/>
</dbReference>
<reference evidence="2 3" key="1">
    <citation type="submission" date="2019-07" db="EMBL/GenBank/DDBJ databases">
        <title>Whole genome shotgun sequence of Brevifollis gellanilyticus NBRC 108608.</title>
        <authorList>
            <person name="Hosoyama A."/>
            <person name="Uohara A."/>
            <person name="Ohji S."/>
            <person name="Ichikawa N."/>
        </authorList>
    </citation>
    <scope>NUCLEOTIDE SEQUENCE [LARGE SCALE GENOMIC DNA]</scope>
    <source>
        <strain evidence="2 3">NBRC 108608</strain>
    </source>
</reference>
<proteinExistence type="predicted"/>
<evidence type="ECO:0000256" key="1">
    <source>
        <dbReference type="SAM" id="SignalP"/>
    </source>
</evidence>
<sequence length="816" mass="90279">MPPKNPFGVLVCLFLGLCLQSMGQPAVTVRIATVQEEDWRRESSQGPAETLRDRLKAQTVIELHGGTAQESKLLLRSGKEQPVVQHWDYADDSNKVIARKTDLEWIGTQVMVQPGAFASDGTEELLDIEITHDIAAPDSRAYQYATAAKGAERDKHTVTLPRLHRLHWKGELPPDQTERAIASFPLEDSPGTRLVVFFHCDKGPKAPLHELTQTIYRVPELEMVELLLANPANDAAIIEHLEKARTAGRASIVSEVSTLAGRRLTGSLQAGTEHHLPSEMNPEYDLLYQLPASFEPVLEGTKLDFHADPNLNLMEDHADKKDPLDPFSTGPVRARVPAIISWHSHIHTPGPLAVSWPTSWLHVSDRNYKPTGKAITGFMDWYDRFGQMVMTDLSLPDNTPRVVAMLPPADQVWGAACEGRWLDVIVARRQDQAEATPAKAAADISSSRLLIGISLDSRDALALLEKRGGQDDSALLRQLIQRVKARTAQVRLSTSHGYAIEGHQHEVRSTREHVYPTEMPSIPSAWNEMEIGTMVQSDGDQFALEQDLAPPGRMEWKLALDVPEAIMWEPSRRFIRSEPAVPSKSGTYLCSAAAVPVILAAPGMPAGETLLIFSHQGSGARPAQDPSLVHQEIEALIFEVPESDADVWQALKPAEFAALTARELNGGRAKLSGHMFQRQRPGAEGRIRLVEEQMTATEFDPPEKETPGRMRPTALETLPVGTSMEAHQILEGFGEGTLIVDLQHSIAKPVEPTLPDTLKIAATGHEDYPGAKHLFSEWKMELPKFQPNEIRCLGVRKLPGNDKFVHIAYIRLREAK</sequence>
<organism evidence="2 3">
    <name type="scientific">Brevifollis gellanilyticus</name>
    <dbReference type="NCBI Taxonomy" id="748831"/>
    <lineage>
        <taxon>Bacteria</taxon>
        <taxon>Pseudomonadati</taxon>
        <taxon>Verrucomicrobiota</taxon>
        <taxon>Verrucomicrobiia</taxon>
        <taxon>Verrucomicrobiales</taxon>
        <taxon>Verrucomicrobiaceae</taxon>
    </lineage>
</organism>
<accession>A0A512M3A3</accession>
<dbReference type="EMBL" id="BKAG01000002">
    <property type="protein sequence ID" value="GEP41168.1"/>
    <property type="molecule type" value="Genomic_DNA"/>
</dbReference>